<dbReference type="STRING" id="4572.M7Z9Q3"/>
<dbReference type="PANTHER" id="PTHR31384:SF14">
    <property type="entry name" value="AUXIN RESPONSE FACTOR 5"/>
    <property type="match status" value="1"/>
</dbReference>
<proteinExistence type="inferred from homology"/>
<dbReference type="EMBL" id="KD158872">
    <property type="protein sequence ID" value="EMS56356.1"/>
    <property type="molecule type" value="Genomic_DNA"/>
</dbReference>
<comment type="subunit">
    <text evidence="6">Homodimers and heterodimers.</text>
</comment>
<comment type="similarity">
    <text evidence="6">Belongs to the Aux/IAA family.</text>
</comment>
<keyword evidence="2 6" id="KW-0805">Transcription regulation</keyword>
<evidence type="ECO:0000256" key="5">
    <source>
        <dbReference type="ARBA" id="ARBA00023294"/>
    </source>
</evidence>
<evidence type="ECO:0000256" key="2">
    <source>
        <dbReference type="ARBA" id="ARBA00023015"/>
    </source>
</evidence>
<dbReference type="InterPro" id="IPR053793">
    <property type="entry name" value="PB1-like"/>
</dbReference>
<comment type="subcellular location">
    <subcellularLocation>
        <location evidence="1 6">Nucleus</location>
    </subcellularLocation>
</comment>
<evidence type="ECO:0000256" key="3">
    <source>
        <dbReference type="ARBA" id="ARBA00023163"/>
    </source>
</evidence>
<dbReference type="GO" id="GO:0003677">
    <property type="term" value="F:DNA binding"/>
    <property type="evidence" value="ECO:0007669"/>
    <property type="project" value="InterPro"/>
</dbReference>
<dbReference type="PANTHER" id="PTHR31384">
    <property type="entry name" value="AUXIN RESPONSE FACTOR 4-RELATED"/>
    <property type="match status" value="1"/>
</dbReference>
<name>M7Z9Q3_TRIUA</name>
<evidence type="ECO:0000313" key="7">
    <source>
        <dbReference type="EMBL" id="EMS56356.1"/>
    </source>
</evidence>
<dbReference type="OMA" id="HKRGAIG"/>
<gene>
    <name evidence="7" type="ORF">TRIUR3_22902</name>
</gene>
<keyword evidence="4 6" id="KW-0539">Nucleus</keyword>
<dbReference type="PROSITE" id="PS51745">
    <property type="entry name" value="PB1"/>
    <property type="match status" value="1"/>
</dbReference>
<dbReference type="InterPro" id="IPR044835">
    <property type="entry name" value="ARF_plant"/>
</dbReference>
<keyword evidence="3 6" id="KW-0804">Transcription</keyword>
<dbReference type="Pfam" id="PF02309">
    <property type="entry name" value="AUX_IAA"/>
    <property type="match status" value="1"/>
</dbReference>
<keyword evidence="5 6" id="KW-0927">Auxin signaling pathway</keyword>
<dbReference type="GO" id="GO:0005634">
    <property type="term" value="C:nucleus"/>
    <property type="evidence" value="ECO:0007669"/>
    <property type="project" value="UniProtKB-SubCell"/>
</dbReference>
<comment type="function">
    <text evidence="6">Aux/IAA proteins are short-lived transcriptional factors that function as repressors of early auxin response genes at low auxin concentrations.</text>
</comment>
<dbReference type="Gene3D" id="3.10.20.90">
    <property type="entry name" value="Phosphatidylinositol 3-kinase Catalytic Subunit, Chain A, domain 1"/>
    <property type="match status" value="1"/>
</dbReference>
<dbReference type="InterPro" id="IPR033389">
    <property type="entry name" value="AUX/IAA_dom"/>
</dbReference>
<keyword evidence="6" id="KW-0678">Repressor</keyword>
<accession>M7Z9Q3</accession>
<reference evidence="7" key="1">
    <citation type="journal article" date="2013" name="Nature">
        <title>Draft genome of the wheat A-genome progenitor Triticum urartu.</title>
        <authorList>
            <person name="Ling H.Q."/>
            <person name="Zhao S."/>
            <person name="Liu D."/>
            <person name="Wang J."/>
            <person name="Sun H."/>
            <person name="Zhang C."/>
            <person name="Fan H."/>
            <person name="Li D."/>
            <person name="Dong L."/>
            <person name="Tao Y."/>
            <person name="Gao C."/>
            <person name="Wu H."/>
            <person name="Li Y."/>
            <person name="Cui Y."/>
            <person name="Guo X."/>
            <person name="Zheng S."/>
            <person name="Wang B."/>
            <person name="Yu K."/>
            <person name="Liang Q."/>
            <person name="Yang W."/>
            <person name="Lou X."/>
            <person name="Chen J."/>
            <person name="Feng M."/>
            <person name="Jian J."/>
            <person name="Zhang X."/>
            <person name="Luo G."/>
            <person name="Jiang Y."/>
            <person name="Liu J."/>
            <person name="Wang Z."/>
            <person name="Sha Y."/>
            <person name="Zhang B."/>
            <person name="Wu H."/>
            <person name="Tang D."/>
            <person name="Shen Q."/>
            <person name="Xue P."/>
            <person name="Zou S."/>
            <person name="Wang X."/>
            <person name="Liu X."/>
            <person name="Wang F."/>
            <person name="Yang Y."/>
            <person name="An X."/>
            <person name="Dong Z."/>
            <person name="Zhang K."/>
            <person name="Zhang X."/>
            <person name="Luo M.C."/>
            <person name="Dvorak J."/>
            <person name="Tong Y."/>
            <person name="Wang J."/>
            <person name="Yang H."/>
            <person name="Li Z."/>
            <person name="Wang D."/>
            <person name="Zhang A."/>
            <person name="Wang J."/>
        </authorList>
    </citation>
    <scope>NUCLEOTIDE SEQUENCE</scope>
</reference>
<dbReference type="GO" id="GO:0006355">
    <property type="term" value="P:regulation of DNA-templated transcription"/>
    <property type="evidence" value="ECO:0007669"/>
    <property type="project" value="InterPro"/>
</dbReference>
<evidence type="ECO:0000256" key="1">
    <source>
        <dbReference type="ARBA" id="ARBA00004123"/>
    </source>
</evidence>
<dbReference type="AlphaFoldDB" id="M7Z9Q3"/>
<dbReference type="GO" id="GO:0009734">
    <property type="term" value="P:auxin-activated signaling pathway"/>
    <property type="evidence" value="ECO:0007669"/>
    <property type="project" value="UniProtKB-UniRule"/>
</dbReference>
<dbReference type="SUPFAM" id="SSF54277">
    <property type="entry name" value="CAD &amp; PB1 domains"/>
    <property type="match status" value="1"/>
</dbReference>
<sequence length="140" mass="15873">MDPSSNQEWQFGQRKFSAPCPFARGCHSLRFALSSRQYVFSSSVHKRGAIGRSIDIARFSEYGELYQALAHMFGIEGQLEERQTKGWTCLYQDDEGDFLLLGDGPWEEFVISIKSIQIMSPQEVDQKFLQKLGGGLASRL</sequence>
<protein>
    <recommendedName>
        <fullName evidence="6">Auxin-responsive protein</fullName>
    </recommendedName>
</protein>
<organism evidence="7">
    <name type="scientific">Triticum urartu</name>
    <name type="common">Red wild einkorn</name>
    <name type="synonym">Crithodium urartu</name>
    <dbReference type="NCBI Taxonomy" id="4572"/>
    <lineage>
        <taxon>Eukaryota</taxon>
        <taxon>Viridiplantae</taxon>
        <taxon>Streptophyta</taxon>
        <taxon>Embryophyta</taxon>
        <taxon>Tracheophyta</taxon>
        <taxon>Spermatophyta</taxon>
        <taxon>Magnoliopsida</taxon>
        <taxon>Liliopsida</taxon>
        <taxon>Poales</taxon>
        <taxon>Poaceae</taxon>
        <taxon>BOP clade</taxon>
        <taxon>Pooideae</taxon>
        <taxon>Triticodae</taxon>
        <taxon>Triticeae</taxon>
        <taxon>Triticinae</taxon>
        <taxon>Triticum</taxon>
    </lineage>
</organism>
<evidence type="ECO:0000256" key="4">
    <source>
        <dbReference type="ARBA" id="ARBA00023242"/>
    </source>
</evidence>
<evidence type="ECO:0000256" key="6">
    <source>
        <dbReference type="RuleBase" id="RU004549"/>
    </source>
</evidence>